<dbReference type="AlphaFoldDB" id="A0A1Q9LIN7"/>
<organism evidence="1 2">
    <name type="scientific">Actinokineospora bangkokensis</name>
    <dbReference type="NCBI Taxonomy" id="1193682"/>
    <lineage>
        <taxon>Bacteria</taxon>
        <taxon>Bacillati</taxon>
        <taxon>Actinomycetota</taxon>
        <taxon>Actinomycetes</taxon>
        <taxon>Pseudonocardiales</taxon>
        <taxon>Pseudonocardiaceae</taxon>
        <taxon>Actinokineospora</taxon>
    </lineage>
</organism>
<keyword evidence="2" id="KW-1185">Reference proteome</keyword>
<dbReference type="RefSeq" id="WP_075976322.1">
    <property type="nucleotide sequence ID" value="NZ_MKQR01000018.1"/>
</dbReference>
<dbReference type="EMBL" id="MKQR01000018">
    <property type="protein sequence ID" value="OLR91917.1"/>
    <property type="molecule type" value="Genomic_DNA"/>
</dbReference>
<proteinExistence type="predicted"/>
<name>A0A1Q9LIN7_9PSEU</name>
<sequence>MTHPPHDISAPALAAHAIALRAGVLTLARHLDLAPEEAVLTITSHDRHTPTGAAANLILDHLCDLWAIPTRDRTAAGDLIDHWVRATLTHHPQAPDDHHNT</sequence>
<gene>
    <name evidence="1" type="ORF">BJP25_24100</name>
</gene>
<evidence type="ECO:0000313" key="2">
    <source>
        <dbReference type="Proteomes" id="UP000186040"/>
    </source>
</evidence>
<dbReference type="Proteomes" id="UP000186040">
    <property type="component" value="Unassembled WGS sequence"/>
</dbReference>
<protein>
    <submittedName>
        <fullName evidence="1">Uncharacterized protein</fullName>
    </submittedName>
</protein>
<accession>A0A1Q9LIN7</accession>
<reference evidence="1 2" key="1">
    <citation type="submission" date="2016-10" db="EMBL/GenBank/DDBJ databases">
        <title>The Draft Genome Sequence of Actinokineospora bangkokensis 44EHWT reveals the biosynthetic pathway of antifungal compounds Thailandins with unusual extender unit butylmalonyl-CoA.</title>
        <authorList>
            <person name="Greule A."/>
            <person name="Intra B."/>
            <person name="Flemming S."/>
            <person name="Rommel M.G."/>
            <person name="Panbangred W."/>
            <person name="Bechthold A."/>
        </authorList>
    </citation>
    <scope>NUCLEOTIDE SEQUENCE [LARGE SCALE GENOMIC DNA]</scope>
    <source>
        <strain evidence="1 2">44EHW</strain>
    </source>
</reference>
<comment type="caution">
    <text evidence="1">The sequence shown here is derived from an EMBL/GenBank/DDBJ whole genome shotgun (WGS) entry which is preliminary data.</text>
</comment>
<evidence type="ECO:0000313" key="1">
    <source>
        <dbReference type="EMBL" id="OLR91917.1"/>
    </source>
</evidence>